<name>A0AAN8QQP5_9TELE</name>
<evidence type="ECO:0000313" key="2">
    <source>
        <dbReference type="Proteomes" id="UP001356427"/>
    </source>
</evidence>
<organism evidence="1 2">
    <name type="scientific">Coregonus suidteri</name>
    <dbReference type="NCBI Taxonomy" id="861788"/>
    <lineage>
        <taxon>Eukaryota</taxon>
        <taxon>Metazoa</taxon>
        <taxon>Chordata</taxon>
        <taxon>Craniata</taxon>
        <taxon>Vertebrata</taxon>
        <taxon>Euteleostomi</taxon>
        <taxon>Actinopterygii</taxon>
        <taxon>Neopterygii</taxon>
        <taxon>Teleostei</taxon>
        <taxon>Protacanthopterygii</taxon>
        <taxon>Salmoniformes</taxon>
        <taxon>Salmonidae</taxon>
        <taxon>Coregoninae</taxon>
        <taxon>Coregonus</taxon>
    </lineage>
</organism>
<dbReference type="EMBL" id="JAGTTL010000014">
    <property type="protein sequence ID" value="KAK6312800.1"/>
    <property type="molecule type" value="Genomic_DNA"/>
</dbReference>
<protein>
    <submittedName>
        <fullName evidence="1">Uncharacterized protein</fullName>
    </submittedName>
</protein>
<gene>
    <name evidence="1" type="ORF">J4Q44_G00161470</name>
</gene>
<comment type="caution">
    <text evidence="1">The sequence shown here is derived from an EMBL/GenBank/DDBJ whole genome shotgun (WGS) entry which is preliminary data.</text>
</comment>
<dbReference type="AlphaFoldDB" id="A0AAN8QQP5"/>
<evidence type="ECO:0000313" key="1">
    <source>
        <dbReference type="EMBL" id="KAK6312800.1"/>
    </source>
</evidence>
<keyword evidence="2" id="KW-1185">Reference proteome</keyword>
<accession>A0AAN8QQP5</accession>
<reference evidence="1 2" key="1">
    <citation type="submission" date="2021-04" db="EMBL/GenBank/DDBJ databases">
        <authorList>
            <person name="De Guttry C."/>
            <person name="Zahm M."/>
            <person name="Klopp C."/>
            <person name="Cabau C."/>
            <person name="Louis A."/>
            <person name="Berthelot C."/>
            <person name="Parey E."/>
            <person name="Roest Crollius H."/>
            <person name="Montfort J."/>
            <person name="Robinson-Rechavi M."/>
            <person name="Bucao C."/>
            <person name="Bouchez O."/>
            <person name="Gislard M."/>
            <person name="Lluch J."/>
            <person name="Milhes M."/>
            <person name="Lampietro C."/>
            <person name="Lopez Roques C."/>
            <person name="Donnadieu C."/>
            <person name="Braasch I."/>
            <person name="Desvignes T."/>
            <person name="Postlethwait J."/>
            <person name="Bobe J."/>
            <person name="Wedekind C."/>
            <person name="Guiguen Y."/>
        </authorList>
    </citation>
    <scope>NUCLEOTIDE SEQUENCE [LARGE SCALE GENOMIC DNA]</scope>
    <source>
        <strain evidence="1">Cs_M1</strain>
        <tissue evidence="1">Blood</tissue>
    </source>
</reference>
<sequence length="171" mass="18911">MSGQLEVHHDILCTAPVSRNLSRCRRCSVAQTTAKPQPTSWWSWLWSCLVLWELRVVTVLEDPSYSSPVGRASPKNWKMELKLLHDVSSCRSVPAQYIAQRDRSDRCQGSTFFTSNQCRELLRPIPAPGSVGMRLRADMLMSQAPPVTPCMSSALSVACAGLQCLPASGPH</sequence>
<proteinExistence type="predicted"/>
<dbReference type="Proteomes" id="UP001356427">
    <property type="component" value="Unassembled WGS sequence"/>
</dbReference>